<keyword evidence="1" id="KW-0472">Membrane</keyword>
<sequence>MSVRGTSMQSAMLSFRSTAVAPSMAAILLIAIVGFLPPEDERIEGSVAAELDWTGFVGRYRTETMHEKLQSAEGGCLARRFRLVQNISLQGRLDEADVMFENLRAIRNDLGLL</sequence>
<evidence type="ECO:0000313" key="3">
    <source>
        <dbReference type="Proteomes" id="UP000032614"/>
    </source>
</evidence>
<keyword evidence="1" id="KW-1133">Transmembrane helix</keyword>
<gene>
    <name evidence="2" type="ORF">OI25_7984</name>
</gene>
<accession>A0AAU8SQU8</accession>
<dbReference type="KEGG" id="bfn:OI25_7984"/>
<name>A0AAU8SQU8_9BURK</name>
<dbReference type="GO" id="GO:0005975">
    <property type="term" value="P:carbohydrate metabolic process"/>
    <property type="evidence" value="ECO:0007669"/>
    <property type="project" value="InterPro"/>
</dbReference>
<dbReference type="InterPro" id="IPR008928">
    <property type="entry name" value="6-hairpin_glycosidase_sf"/>
</dbReference>
<keyword evidence="1" id="KW-0812">Transmembrane</keyword>
<evidence type="ECO:0000313" key="2">
    <source>
        <dbReference type="EMBL" id="AJZ56191.1"/>
    </source>
</evidence>
<proteinExistence type="predicted"/>
<dbReference type="AlphaFoldDB" id="A0AAU8SQU8"/>
<protein>
    <submittedName>
        <fullName evidence="2">Uncharacterized protein</fullName>
    </submittedName>
</protein>
<evidence type="ECO:0000256" key="1">
    <source>
        <dbReference type="SAM" id="Phobius"/>
    </source>
</evidence>
<reference evidence="2 3" key="1">
    <citation type="journal article" date="2015" name="Genome Announc.">
        <title>Complete genome sequences for 59 burkholderia isolates, both pathogenic and near neighbor.</title>
        <authorList>
            <person name="Johnson S.L."/>
            <person name="Bishop-Lilly K.A."/>
            <person name="Ladner J.T."/>
            <person name="Daligault H.E."/>
            <person name="Davenport K.W."/>
            <person name="Jaissle J."/>
            <person name="Frey K.G."/>
            <person name="Koroleva G.I."/>
            <person name="Bruce D.C."/>
            <person name="Coyne S.R."/>
            <person name="Broomall S.M."/>
            <person name="Li P.E."/>
            <person name="Teshima H."/>
            <person name="Gibbons H.S."/>
            <person name="Palacios G.F."/>
            <person name="Rosenzweig C.N."/>
            <person name="Redden C.L."/>
            <person name="Xu Y."/>
            <person name="Minogue T.D."/>
            <person name="Chain P.S."/>
        </authorList>
    </citation>
    <scope>NUCLEOTIDE SEQUENCE [LARGE SCALE GENOMIC DNA]</scope>
    <source>
        <strain evidence="2 3">ATCC BAA-463</strain>
    </source>
</reference>
<geneLocation type="plasmid" evidence="2 3">
    <name>pBIL</name>
</geneLocation>
<organism evidence="2 3">
    <name type="scientific">Paraburkholderia fungorum</name>
    <dbReference type="NCBI Taxonomy" id="134537"/>
    <lineage>
        <taxon>Bacteria</taxon>
        <taxon>Pseudomonadati</taxon>
        <taxon>Pseudomonadota</taxon>
        <taxon>Betaproteobacteria</taxon>
        <taxon>Burkholderiales</taxon>
        <taxon>Burkholderiaceae</taxon>
        <taxon>Paraburkholderia</taxon>
    </lineage>
</organism>
<dbReference type="SUPFAM" id="SSF48208">
    <property type="entry name" value="Six-hairpin glycosidases"/>
    <property type="match status" value="1"/>
</dbReference>
<dbReference type="Proteomes" id="UP000032614">
    <property type="component" value="Plasmid pBIL"/>
</dbReference>
<dbReference type="EMBL" id="CP010024">
    <property type="protein sequence ID" value="AJZ56191.1"/>
    <property type="molecule type" value="Genomic_DNA"/>
</dbReference>
<keyword evidence="2" id="KW-0614">Plasmid</keyword>
<feature type="transmembrane region" description="Helical" evidence="1">
    <location>
        <begin position="20"/>
        <end position="36"/>
    </location>
</feature>